<proteinExistence type="predicted"/>
<name>A0A382KNI2_9ZZZZ</name>
<organism evidence="1">
    <name type="scientific">marine metagenome</name>
    <dbReference type="NCBI Taxonomy" id="408172"/>
    <lineage>
        <taxon>unclassified sequences</taxon>
        <taxon>metagenomes</taxon>
        <taxon>ecological metagenomes</taxon>
    </lineage>
</organism>
<dbReference type="AlphaFoldDB" id="A0A382KNI2"/>
<dbReference type="EMBL" id="UINC01081807">
    <property type="protein sequence ID" value="SVC26010.1"/>
    <property type="molecule type" value="Genomic_DNA"/>
</dbReference>
<evidence type="ECO:0000313" key="1">
    <source>
        <dbReference type="EMBL" id="SVC26010.1"/>
    </source>
</evidence>
<feature type="non-terminal residue" evidence="1">
    <location>
        <position position="1"/>
    </location>
</feature>
<gene>
    <name evidence="1" type="ORF">METZ01_LOCUS278864</name>
</gene>
<protein>
    <submittedName>
        <fullName evidence="1">Uncharacterized protein</fullName>
    </submittedName>
</protein>
<reference evidence="1" key="1">
    <citation type="submission" date="2018-05" db="EMBL/GenBank/DDBJ databases">
        <authorList>
            <person name="Lanie J.A."/>
            <person name="Ng W.-L."/>
            <person name="Kazmierczak K.M."/>
            <person name="Andrzejewski T.M."/>
            <person name="Davidsen T.M."/>
            <person name="Wayne K.J."/>
            <person name="Tettelin H."/>
            <person name="Glass J.I."/>
            <person name="Rusch D."/>
            <person name="Podicherti R."/>
            <person name="Tsui H.-C.T."/>
            <person name="Winkler M.E."/>
        </authorList>
    </citation>
    <scope>NUCLEOTIDE SEQUENCE</scope>
</reference>
<sequence>VAGSRRNLSAEIRRVSGETITVRYRRYKAKKWRWVDATGHPVTYTWLNMALVAAPFPITASRPPWASASGRHKPGDHNLRKVAFEVLGYPIRNVDE</sequence>
<accession>A0A382KNI2</accession>